<evidence type="ECO:0000256" key="1">
    <source>
        <dbReference type="SAM" id="MobiDB-lite"/>
    </source>
</evidence>
<dbReference type="EMBL" id="DXBR01000058">
    <property type="protein sequence ID" value="HIZ39585.1"/>
    <property type="molecule type" value="Genomic_DNA"/>
</dbReference>
<dbReference type="Proteomes" id="UP000824049">
    <property type="component" value="Unassembled WGS sequence"/>
</dbReference>
<proteinExistence type="predicted"/>
<protein>
    <submittedName>
        <fullName evidence="2">Leucine-rich repeat domain-containing protein</fullName>
    </submittedName>
</protein>
<reference evidence="2" key="2">
    <citation type="submission" date="2021-04" db="EMBL/GenBank/DDBJ databases">
        <authorList>
            <person name="Gilroy R."/>
        </authorList>
    </citation>
    <scope>NUCLEOTIDE SEQUENCE</scope>
    <source>
        <strain evidence="2">CHK179-28034</strain>
    </source>
</reference>
<dbReference type="AlphaFoldDB" id="A0A9D2ELJ3"/>
<accession>A0A9D2ELJ3</accession>
<name>A0A9D2ELJ3_9FIRM</name>
<dbReference type="Pfam" id="PF13306">
    <property type="entry name" value="LRR_5"/>
    <property type="match status" value="1"/>
</dbReference>
<feature type="region of interest" description="Disordered" evidence="1">
    <location>
        <begin position="28"/>
        <end position="48"/>
    </location>
</feature>
<gene>
    <name evidence="2" type="ORF">H9968_06640</name>
</gene>
<comment type="caution">
    <text evidence="2">The sequence shown here is derived from an EMBL/GenBank/DDBJ whole genome shotgun (WGS) entry which is preliminary data.</text>
</comment>
<reference evidence="2" key="1">
    <citation type="journal article" date="2021" name="PeerJ">
        <title>Extensive microbial diversity within the chicken gut microbiome revealed by metagenomics and culture.</title>
        <authorList>
            <person name="Gilroy R."/>
            <person name="Ravi A."/>
            <person name="Getino M."/>
            <person name="Pursley I."/>
            <person name="Horton D.L."/>
            <person name="Alikhan N.F."/>
            <person name="Baker D."/>
            <person name="Gharbi K."/>
            <person name="Hall N."/>
            <person name="Watson M."/>
            <person name="Adriaenssens E.M."/>
            <person name="Foster-Nyarko E."/>
            <person name="Jarju S."/>
            <person name="Secka A."/>
            <person name="Antonio M."/>
            <person name="Oren A."/>
            <person name="Chaudhuri R.R."/>
            <person name="La Ragione R."/>
            <person name="Hildebrand F."/>
            <person name="Pallen M.J."/>
        </authorList>
    </citation>
    <scope>NUCLEOTIDE SEQUENCE</scope>
    <source>
        <strain evidence="2">CHK179-28034</strain>
    </source>
</reference>
<evidence type="ECO:0000313" key="3">
    <source>
        <dbReference type="Proteomes" id="UP000824049"/>
    </source>
</evidence>
<sequence length="448" mass="50427">MAVKKNSKKKYIVVFQDEDGNVLKTSFVPEGEAASPPEVPAKKGETEHHETVFAGWTTDFSQVADNLVVKAVYKEVPKKYLVMYFHENDRLLGMESVAYGSPAKAEPRPEKPSDEEYEYTFAGWSCPLDCIEGDTRAKAVFEPRRKVFTVRFFHEDGSLLKEEQVQYGEKMHPPAAPAKETDMVYHYEFERWSEEPECITENVDIYAVFRSVYNEYTVAFYDGEELLQEETHHYGDALTFPDIKKKGYDLFWSETSQQVERSCHIHAGWTFSNPVGKEVSSGRGTYRIVNPSVKNGTVVCTGYADEKAVSLTLPERVKLGDYYYRVEGIGDRALEGCRHMQKLYLPDSLSYVEDRGLAGCRRLKTVVFGKALRAIGAEAFAGNVRMKEIVLQGAVLKKCHRHAFGGAPRGLVLYVRAADRNQAERALRSVSGHSGLVIRKLTPGAAAL</sequence>
<dbReference type="InterPro" id="IPR032675">
    <property type="entry name" value="LRR_dom_sf"/>
</dbReference>
<evidence type="ECO:0000313" key="2">
    <source>
        <dbReference type="EMBL" id="HIZ39585.1"/>
    </source>
</evidence>
<dbReference type="Gene3D" id="3.80.10.10">
    <property type="entry name" value="Ribonuclease Inhibitor"/>
    <property type="match status" value="1"/>
</dbReference>
<organism evidence="2 3">
    <name type="scientific">Candidatus Anaerobutyricum stercoris</name>
    <dbReference type="NCBI Taxonomy" id="2838457"/>
    <lineage>
        <taxon>Bacteria</taxon>
        <taxon>Bacillati</taxon>
        <taxon>Bacillota</taxon>
        <taxon>Clostridia</taxon>
        <taxon>Lachnospirales</taxon>
        <taxon>Lachnospiraceae</taxon>
        <taxon>Anaerobutyricum</taxon>
    </lineage>
</organism>
<dbReference type="InterPro" id="IPR026906">
    <property type="entry name" value="LRR_5"/>
</dbReference>